<evidence type="ECO:0000256" key="1">
    <source>
        <dbReference type="SAM" id="MobiDB-lite"/>
    </source>
</evidence>
<keyword evidence="3" id="KW-1185">Reference proteome</keyword>
<reference evidence="2" key="1">
    <citation type="journal article" date="2022" name="Plant J.">
        <title>Strategies of tolerance reflected in two North American maple genomes.</title>
        <authorList>
            <person name="McEvoy S.L."/>
            <person name="Sezen U.U."/>
            <person name="Trouern-Trend A."/>
            <person name="McMahon S.M."/>
            <person name="Schaberg P.G."/>
            <person name="Yang J."/>
            <person name="Wegrzyn J.L."/>
            <person name="Swenson N.G."/>
        </authorList>
    </citation>
    <scope>NUCLEOTIDE SEQUENCE</scope>
    <source>
        <strain evidence="2">NS2018</strain>
    </source>
</reference>
<proteinExistence type="predicted"/>
<dbReference type="AlphaFoldDB" id="A0AA39RIZ1"/>
<accession>A0AA39RIZ1</accession>
<reference evidence="2" key="2">
    <citation type="submission" date="2023-06" db="EMBL/GenBank/DDBJ databases">
        <authorList>
            <person name="Swenson N.G."/>
            <person name="Wegrzyn J.L."/>
            <person name="Mcevoy S.L."/>
        </authorList>
    </citation>
    <scope>NUCLEOTIDE SEQUENCE</scope>
    <source>
        <strain evidence="2">NS2018</strain>
        <tissue evidence="2">Leaf</tissue>
    </source>
</reference>
<feature type="region of interest" description="Disordered" evidence="1">
    <location>
        <begin position="1"/>
        <end position="25"/>
    </location>
</feature>
<evidence type="ECO:0000313" key="3">
    <source>
        <dbReference type="Proteomes" id="UP001168877"/>
    </source>
</evidence>
<dbReference type="EMBL" id="JAUESC010000387">
    <property type="protein sequence ID" value="KAK0574446.1"/>
    <property type="molecule type" value="Genomic_DNA"/>
</dbReference>
<protein>
    <submittedName>
        <fullName evidence="2">Uncharacterized protein</fullName>
    </submittedName>
</protein>
<sequence>MVVDQFAGDHEAPNLRTSSTGRRPSPAVVRAVAHRRSWFVQSLVREAVKGDRWFVSPMVRGGLASSTTTSGVDDDVRRWRRHREERREATIGRE</sequence>
<evidence type="ECO:0000313" key="2">
    <source>
        <dbReference type="EMBL" id="KAK0574446.1"/>
    </source>
</evidence>
<organism evidence="2 3">
    <name type="scientific">Acer saccharum</name>
    <name type="common">Sugar maple</name>
    <dbReference type="NCBI Taxonomy" id="4024"/>
    <lineage>
        <taxon>Eukaryota</taxon>
        <taxon>Viridiplantae</taxon>
        <taxon>Streptophyta</taxon>
        <taxon>Embryophyta</taxon>
        <taxon>Tracheophyta</taxon>
        <taxon>Spermatophyta</taxon>
        <taxon>Magnoliopsida</taxon>
        <taxon>eudicotyledons</taxon>
        <taxon>Gunneridae</taxon>
        <taxon>Pentapetalae</taxon>
        <taxon>rosids</taxon>
        <taxon>malvids</taxon>
        <taxon>Sapindales</taxon>
        <taxon>Sapindaceae</taxon>
        <taxon>Hippocastanoideae</taxon>
        <taxon>Acereae</taxon>
        <taxon>Acer</taxon>
    </lineage>
</organism>
<comment type="caution">
    <text evidence="2">The sequence shown here is derived from an EMBL/GenBank/DDBJ whole genome shotgun (WGS) entry which is preliminary data.</text>
</comment>
<name>A0AA39RIZ1_ACESA</name>
<gene>
    <name evidence="2" type="ORF">LWI29_023888</name>
</gene>
<dbReference type="Proteomes" id="UP001168877">
    <property type="component" value="Unassembled WGS sequence"/>
</dbReference>